<evidence type="ECO:0000313" key="1">
    <source>
        <dbReference type="EMBL" id="TNY22980.1"/>
    </source>
</evidence>
<gene>
    <name evidence="1" type="ORF">DMC30DRAFT_390724</name>
</gene>
<sequence>MLLRMFDLLLEFPFHFNKDATEKQNARQLIDQHLTSLPHATHGPHAPVPLFILLRDLRVVIDMDEAVEDMLEQAKEGLERRQIVGHAALEQRAHWEAVVERGGFLVWAEWKALAHRALKYDHKLKAWIDRFDSSLERFDLLLLNEDVALAQARLELSLEKVSPRHPFAFERTVGETLEEGLRDHNVANWKAAHHYLKEFCGIVTHAPHVDAQAHGERSLAKRSSAARAYEPRARWDV</sequence>
<protein>
    <submittedName>
        <fullName evidence="1">Uncharacterized protein</fullName>
    </submittedName>
</protein>
<organism evidence="1 2">
    <name type="scientific">Rhodotorula diobovata</name>
    <dbReference type="NCBI Taxonomy" id="5288"/>
    <lineage>
        <taxon>Eukaryota</taxon>
        <taxon>Fungi</taxon>
        <taxon>Dikarya</taxon>
        <taxon>Basidiomycota</taxon>
        <taxon>Pucciniomycotina</taxon>
        <taxon>Microbotryomycetes</taxon>
        <taxon>Sporidiobolales</taxon>
        <taxon>Sporidiobolaceae</taxon>
        <taxon>Rhodotorula</taxon>
    </lineage>
</organism>
<comment type="caution">
    <text evidence="1">The sequence shown here is derived from an EMBL/GenBank/DDBJ whole genome shotgun (WGS) entry which is preliminary data.</text>
</comment>
<dbReference type="Proteomes" id="UP000311382">
    <property type="component" value="Unassembled WGS sequence"/>
</dbReference>
<keyword evidence="2" id="KW-1185">Reference proteome</keyword>
<dbReference type="EMBL" id="SOZI01000017">
    <property type="protein sequence ID" value="TNY22980.1"/>
    <property type="molecule type" value="Genomic_DNA"/>
</dbReference>
<proteinExistence type="predicted"/>
<evidence type="ECO:0000313" key="2">
    <source>
        <dbReference type="Proteomes" id="UP000311382"/>
    </source>
</evidence>
<name>A0A5C5G1I2_9BASI</name>
<reference evidence="1 2" key="1">
    <citation type="submission" date="2019-03" db="EMBL/GenBank/DDBJ databases">
        <title>Rhodosporidium diobovatum UCD-FST 08-225 genome sequencing, assembly, and annotation.</title>
        <authorList>
            <person name="Fakankun I.U."/>
            <person name="Fristensky B."/>
            <person name="Levin D.B."/>
        </authorList>
    </citation>
    <scope>NUCLEOTIDE SEQUENCE [LARGE SCALE GENOMIC DNA]</scope>
    <source>
        <strain evidence="1 2">UCD-FST 08-225</strain>
    </source>
</reference>
<accession>A0A5C5G1I2</accession>
<dbReference type="AlphaFoldDB" id="A0A5C5G1I2"/>